<sequence>MPPETQKATTKTIEIKIVSNLKNETALLELDTKKYRMTFKRKNGFTKTYKTDNYYSCFGQLRADLPEITFLCKGSKINVHPSSMSSQMSRGLVAYELTLGTPSEETDMVRIFDHEEKNLTNSIEEQKQFYARWRDSFNAPSTPLLNAKF</sequence>
<reference evidence="1 2" key="1">
    <citation type="submission" date="2021-06" db="EMBL/GenBank/DDBJ databases">
        <title>Updating the genus Pseudomonas: Description of 43 new species and partition of the Pseudomonas putida group.</title>
        <authorList>
            <person name="Girard L."/>
            <person name="Lood C."/>
            <person name="Vandamme P."/>
            <person name="Rokni-Zadeh H."/>
            <person name="Van Noort V."/>
            <person name="Hofte M."/>
            <person name="Lavigne R."/>
            <person name="De Mot R."/>
        </authorList>
    </citation>
    <scope>NUCLEOTIDE SEQUENCE [LARGE SCALE GENOMIC DNA]</scope>
    <source>
        <strain evidence="1 2">COR58</strain>
    </source>
</reference>
<proteinExistence type="predicted"/>
<protein>
    <submittedName>
        <fullName evidence="1">Uncharacterized protein</fullName>
    </submittedName>
</protein>
<keyword evidence="2" id="KW-1185">Reference proteome</keyword>
<comment type="caution">
    <text evidence="1">The sequence shown here is derived from an EMBL/GenBank/DDBJ whole genome shotgun (WGS) entry which is preliminary data.</text>
</comment>
<dbReference type="Proteomes" id="UP000765224">
    <property type="component" value="Unassembled WGS sequence"/>
</dbReference>
<organism evidence="1 2">
    <name type="scientific">Pseudomonas ekonensis</name>
    <dbReference type="NCBI Taxonomy" id="2842353"/>
    <lineage>
        <taxon>Bacteria</taxon>
        <taxon>Pseudomonadati</taxon>
        <taxon>Pseudomonadota</taxon>
        <taxon>Gammaproteobacteria</taxon>
        <taxon>Pseudomonadales</taxon>
        <taxon>Pseudomonadaceae</taxon>
        <taxon>Pseudomonas</taxon>
    </lineage>
</organism>
<name>A0ABS6PHF0_9PSED</name>
<evidence type="ECO:0000313" key="1">
    <source>
        <dbReference type="EMBL" id="MBV4459401.1"/>
    </source>
</evidence>
<accession>A0ABS6PHF0</accession>
<dbReference type="EMBL" id="JAHSTS010000002">
    <property type="protein sequence ID" value="MBV4459401.1"/>
    <property type="molecule type" value="Genomic_DNA"/>
</dbReference>
<gene>
    <name evidence="1" type="ORF">KVG96_15715</name>
</gene>
<evidence type="ECO:0000313" key="2">
    <source>
        <dbReference type="Proteomes" id="UP000765224"/>
    </source>
</evidence>